<gene>
    <name evidence="3" type="ORF">MSVAZ_1500</name>
</gene>
<feature type="transmembrane region" description="Helical" evidence="1">
    <location>
        <begin position="54"/>
        <end position="75"/>
    </location>
</feature>
<keyword evidence="1" id="KW-0472">Membrane</keyword>
<dbReference type="PATRIC" id="fig|1434123.4.peg.1799"/>
<dbReference type="AlphaFoldDB" id="A0A0E3Q4V4"/>
<keyword evidence="3" id="KW-0012">Acyltransferase</keyword>
<keyword evidence="3" id="KW-0808">Transferase</keyword>
<accession>A0A0E3Q4V4</accession>
<dbReference type="InterPro" id="IPR050879">
    <property type="entry name" value="Acyltransferase_3"/>
</dbReference>
<evidence type="ECO:0000313" key="3">
    <source>
        <dbReference type="EMBL" id="AKB43769.1"/>
    </source>
</evidence>
<dbReference type="GO" id="GO:0016747">
    <property type="term" value="F:acyltransferase activity, transferring groups other than amino-acyl groups"/>
    <property type="evidence" value="ECO:0007669"/>
    <property type="project" value="InterPro"/>
</dbReference>
<dbReference type="Proteomes" id="UP000033096">
    <property type="component" value="Chromosome"/>
</dbReference>
<dbReference type="GeneID" id="24809931"/>
<evidence type="ECO:0000313" key="4">
    <source>
        <dbReference type="Proteomes" id="UP000033096"/>
    </source>
</evidence>
<organism evidence="3 4">
    <name type="scientific">Methanosarcina vacuolata Z-761</name>
    <dbReference type="NCBI Taxonomy" id="1434123"/>
    <lineage>
        <taxon>Archaea</taxon>
        <taxon>Methanobacteriati</taxon>
        <taxon>Methanobacteriota</taxon>
        <taxon>Stenosarchaea group</taxon>
        <taxon>Methanomicrobia</taxon>
        <taxon>Methanosarcinales</taxon>
        <taxon>Methanosarcinaceae</taxon>
        <taxon>Methanosarcina</taxon>
    </lineage>
</organism>
<dbReference type="InterPro" id="IPR002656">
    <property type="entry name" value="Acyl_transf_3_dom"/>
</dbReference>
<dbReference type="STRING" id="1434123.MSVAZ_1500"/>
<keyword evidence="4" id="KW-1185">Reference proteome</keyword>
<feature type="transmembrane region" description="Helical" evidence="1">
    <location>
        <begin position="96"/>
        <end position="123"/>
    </location>
</feature>
<name>A0A0E3Q4V4_9EURY</name>
<dbReference type="PANTHER" id="PTHR23028">
    <property type="entry name" value="ACETYLTRANSFERASE"/>
    <property type="match status" value="1"/>
</dbReference>
<feature type="transmembrane region" description="Helical" evidence="1">
    <location>
        <begin position="274"/>
        <end position="291"/>
    </location>
</feature>
<dbReference type="Pfam" id="PF01757">
    <property type="entry name" value="Acyl_transf_3"/>
    <property type="match status" value="1"/>
</dbReference>
<keyword evidence="1" id="KW-1133">Transmembrane helix</keyword>
<dbReference type="PANTHER" id="PTHR23028:SF134">
    <property type="entry name" value="PUTATIVE (AFU_ORTHOLOGUE AFUA_4G08520)-RELATED"/>
    <property type="match status" value="1"/>
</dbReference>
<proteinExistence type="predicted"/>
<feature type="transmembrane region" description="Helical" evidence="1">
    <location>
        <begin position="235"/>
        <end position="253"/>
    </location>
</feature>
<protein>
    <submittedName>
        <fullName evidence="3">Acyltransferase, putative</fullName>
    </submittedName>
</protein>
<feature type="transmembrane region" description="Helical" evidence="1">
    <location>
        <begin position="194"/>
        <end position="215"/>
    </location>
</feature>
<dbReference type="KEGG" id="mvc:MSVAZ_1500"/>
<dbReference type="HOGENOM" id="CLU_005679_13_8_2"/>
<reference evidence="3 4" key="1">
    <citation type="submission" date="2014-07" db="EMBL/GenBank/DDBJ databases">
        <title>Methanogenic archaea and the global carbon cycle.</title>
        <authorList>
            <person name="Henriksen J.R."/>
            <person name="Luke J."/>
            <person name="Reinhart S."/>
            <person name="Benedict M.N."/>
            <person name="Youngblut N.D."/>
            <person name="Metcalf M.E."/>
            <person name="Whitaker R.J."/>
            <person name="Metcalf W.W."/>
        </authorList>
    </citation>
    <scope>NUCLEOTIDE SEQUENCE [LARGE SCALE GENOMIC DNA]</scope>
    <source>
        <strain evidence="3 4">Z-761</strain>
    </source>
</reference>
<evidence type="ECO:0000256" key="1">
    <source>
        <dbReference type="SAM" id="Phobius"/>
    </source>
</evidence>
<feature type="domain" description="Acyltransferase 3" evidence="2">
    <location>
        <begin position="5"/>
        <end position="357"/>
    </location>
</feature>
<feature type="transmembrane region" description="Helical" evidence="1">
    <location>
        <begin position="166"/>
        <end position="187"/>
    </location>
</feature>
<feature type="transmembrane region" description="Helical" evidence="1">
    <location>
        <begin position="12"/>
        <end position="34"/>
    </location>
</feature>
<dbReference type="RefSeq" id="WP_048120001.1">
    <property type="nucleotide sequence ID" value="NZ_CP009520.1"/>
</dbReference>
<feature type="transmembrane region" description="Helical" evidence="1">
    <location>
        <begin position="339"/>
        <end position="361"/>
    </location>
</feature>
<dbReference type="EMBL" id="CP009520">
    <property type="protein sequence ID" value="AKB43769.1"/>
    <property type="molecule type" value="Genomic_DNA"/>
</dbReference>
<sequence length="409" mass="46520">MNEKINYLDGLRGIAAINVMIMHFFIILVPAMIYSDRMPSHLGNLEQIFSSTPLGLIGAGNFSVCIFFVLSGYVLTQKYFRTKDKKIIVSGAVRRYIRLFVPVLAVTILSLLLASTGVFHYYIETVTVSGNNNYDNYWTFTPDIVDAVKQAVWGSFFTGDDTYNPVLWTMTTEFYGSMLVFAMTILFGMKRNRWTFYLAASVFFFNSYYFAFIIGMGLADTFNSKKSIFKTDNKIILYIILFSGLFLGSYPVGTVTNDSLYGFLNNGLFEIPKLTYHILGAGMIMYVLLNSRRLQQVFSSPVPVFLGKISYSLYLIHFLIISSFTCALFLALHPILPYWMAAFISCFLSVLLIIPLSYLFYKYVDTTGVELSKTFYNRVIDPFISSISGNTKQKHISSTIFGIYNKLFK</sequence>
<feature type="transmembrane region" description="Helical" evidence="1">
    <location>
        <begin position="311"/>
        <end position="332"/>
    </location>
</feature>
<evidence type="ECO:0000259" key="2">
    <source>
        <dbReference type="Pfam" id="PF01757"/>
    </source>
</evidence>
<keyword evidence="1" id="KW-0812">Transmembrane</keyword>